<gene>
    <name evidence="6" type="ORF">DES45_108167</name>
</gene>
<keyword evidence="1" id="KW-0805">Transcription regulation</keyword>
<dbReference type="RefSeq" id="WP_114771805.1">
    <property type="nucleotide sequence ID" value="NZ_QQBB01000008.1"/>
</dbReference>
<organism evidence="6 7">
    <name type="scientific">Microvirga subterranea</name>
    <dbReference type="NCBI Taxonomy" id="186651"/>
    <lineage>
        <taxon>Bacteria</taxon>
        <taxon>Pseudomonadati</taxon>
        <taxon>Pseudomonadota</taxon>
        <taxon>Alphaproteobacteria</taxon>
        <taxon>Hyphomicrobiales</taxon>
        <taxon>Methylobacteriaceae</taxon>
        <taxon>Microvirga</taxon>
    </lineage>
</organism>
<dbReference type="PROSITE" id="PS51063">
    <property type="entry name" value="HTH_CRP_2"/>
    <property type="match status" value="1"/>
</dbReference>
<dbReference type="InterPro" id="IPR000595">
    <property type="entry name" value="cNMP-bd_dom"/>
</dbReference>
<dbReference type="GO" id="GO:0005829">
    <property type="term" value="C:cytosol"/>
    <property type="evidence" value="ECO:0007669"/>
    <property type="project" value="TreeGrafter"/>
</dbReference>
<dbReference type="SUPFAM" id="SSF51206">
    <property type="entry name" value="cAMP-binding domain-like"/>
    <property type="match status" value="1"/>
</dbReference>
<evidence type="ECO:0000256" key="3">
    <source>
        <dbReference type="ARBA" id="ARBA00023163"/>
    </source>
</evidence>
<accession>A0A370HGS2</accession>
<dbReference type="SUPFAM" id="SSF46785">
    <property type="entry name" value="Winged helix' DNA-binding domain"/>
    <property type="match status" value="1"/>
</dbReference>
<evidence type="ECO:0000313" key="6">
    <source>
        <dbReference type="EMBL" id="RDI56818.1"/>
    </source>
</evidence>
<dbReference type="EMBL" id="QQBB01000008">
    <property type="protein sequence ID" value="RDI56818.1"/>
    <property type="molecule type" value="Genomic_DNA"/>
</dbReference>
<dbReference type="PANTHER" id="PTHR24567">
    <property type="entry name" value="CRP FAMILY TRANSCRIPTIONAL REGULATORY PROTEIN"/>
    <property type="match status" value="1"/>
</dbReference>
<dbReference type="GO" id="GO:0003677">
    <property type="term" value="F:DNA binding"/>
    <property type="evidence" value="ECO:0007669"/>
    <property type="project" value="UniProtKB-KW"/>
</dbReference>
<dbReference type="Gene3D" id="2.60.120.10">
    <property type="entry name" value="Jelly Rolls"/>
    <property type="match status" value="1"/>
</dbReference>
<keyword evidence="2" id="KW-0238">DNA-binding</keyword>
<comment type="caution">
    <text evidence="6">The sequence shown here is derived from an EMBL/GenBank/DDBJ whole genome shotgun (WGS) entry which is preliminary data.</text>
</comment>
<dbReference type="InterPro" id="IPR012318">
    <property type="entry name" value="HTH_CRP"/>
</dbReference>
<dbReference type="SMART" id="SM00419">
    <property type="entry name" value="HTH_CRP"/>
    <property type="match status" value="1"/>
</dbReference>
<dbReference type="CDD" id="cd00038">
    <property type="entry name" value="CAP_ED"/>
    <property type="match status" value="1"/>
</dbReference>
<sequence length="240" mass="26784">MRSRIPTGHRANRLLAALEAEDYAYLEPYLETVELPQGKVLYEPGEMVYHVYFPQDACVSLVNVLEDGVTVEVAMFGREAAFGFVSELATGKAFGRYVVQIAGGASRISIQRLHDVVEARPRIRSILWAFAEALILQTFQMITCNAVHSVEARCCRWILSIHDRLGHDTLPLTHEFLASMLGVQRSTVSVVTRALQSAGLIVQGRGAITITDRDGLERAACECYWKIRKGFEQLLPNSFI</sequence>
<dbReference type="InterPro" id="IPR014710">
    <property type="entry name" value="RmlC-like_jellyroll"/>
</dbReference>
<proteinExistence type="predicted"/>
<evidence type="ECO:0000256" key="1">
    <source>
        <dbReference type="ARBA" id="ARBA00023015"/>
    </source>
</evidence>
<evidence type="ECO:0000256" key="2">
    <source>
        <dbReference type="ARBA" id="ARBA00023125"/>
    </source>
</evidence>
<dbReference type="PROSITE" id="PS50042">
    <property type="entry name" value="CNMP_BINDING_3"/>
    <property type="match status" value="1"/>
</dbReference>
<protein>
    <submittedName>
        <fullName evidence="6">CRP-like cAMP-binding protein</fullName>
    </submittedName>
</protein>
<reference evidence="6 7" key="1">
    <citation type="submission" date="2018-07" db="EMBL/GenBank/DDBJ databases">
        <title>Genomic Encyclopedia of Type Strains, Phase IV (KMG-IV): sequencing the most valuable type-strain genomes for metagenomic binning, comparative biology and taxonomic classification.</title>
        <authorList>
            <person name="Goeker M."/>
        </authorList>
    </citation>
    <scope>NUCLEOTIDE SEQUENCE [LARGE SCALE GENOMIC DNA]</scope>
    <source>
        <strain evidence="6 7">DSM 14364</strain>
    </source>
</reference>
<dbReference type="InterPro" id="IPR018490">
    <property type="entry name" value="cNMP-bd_dom_sf"/>
</dbReference>
<evidence type="ECO:0000259" key="5">
    <source>
        <dbReference type="PROSITE" id="PS51063"/>
    </source>
</evidence>
<keyword evidence="3" id="KW-0804">Transcription</keyword>
<dbReference type="Pfam" id="PF13545">
    <property type="entry name" value="HTH_Crp_2"/>
    <property type="match status" value="1"/>
</dbReference>
<feature type="domain" description="Cyclic nucleotide-binding" evidence="4">
    <location>
        <begin position="14"/>
        <end position="83"/>
    </location>
</feature>
<dbReference type="SMART" id="SM00100">
    <property type="entry name" value="cNMP"/>
    <property type="match status" value="1"/>
</dbReference>
<dbReference type="AlphaFoldDB" id="A0A370HGS2"/>
<dbReference type="Proteomes" id="UP000254925">
    <property type="component" value="Unassembled WGS sequence"/>
</dbReference>
<evidence type="ECO:0000259" key="4">
    <source>
        <dbReference type="PROSITE" id="PS50042"/>
    </source>
</evidence>
<dbReference type="GO" id="GO:0003700">
    <property type="term" value="F:DNA-binding transcription factor activity"/>
    <property type="evidence" value="ECO:0007669"/>
    <property type="project" value="TreeGrafter"/>
</dbReference>
<keyword evidence="7" id="KW-1185">Reference proteome</keyword>
<dbReference type="InterPro" id="IPR036390">
    <property type="entry name" value="WH_DNA-bd_sf"/>
</dbReference>
<dbReference type="PANTHER" id="PTHR24567:SF74">
    <property type="entry name" value="HTH-TYPE TRANSCRIPTIONAL REGULATOR ARCR"/>
    <property type="match status" value="1"/>
</dbReference>
<name>A0A370HGS2_9HYPH</name>
<dbReference type="OrthoDB" id="7506088at2"/>
<evidence type="ECO:0000313" key="7">
    <source>
        <dbReference type="Proteomes" id="UP000254925"/>
    </source>
</evidence>
<dbReference type="InterPro" id="IPR050397">
    <property type="entry name" value="Env_Response_Regulators"/>
</dbReference>
<feature type="domain" description="HTH crp-type" evidence="5">
    <location>
        <begin position="148"/>
        <end position="214"/>
    </location>
</feature>